<gene>
    <name evidence="1" type="ORF">NFG58_02475</name>
</gene>
<proteinExistence type="predicted"/>
<name>A0AAU7KNE2_9GAMM</name>
<sequence length="144" mass="15696">MPHHGFFAKVCRGMPALIGQWLALGRGDPDRLALILAETARVAGLGDPGETPDGATLERWAAADNDEIPPHWAVRTALFLLVQMPARPTPGDEPEACAWAYCWLRNRAFDSRDAAVDALPEHLRQPLAAAVTAAWVDRQGLRLV</sequence>
<accession>A0AAU7KNE2</accession>
<reference evidence="1" key="1">
    <citation type="submission" date="2022-06" db="EMBL/GenBank/DDBJ databases">
        <title>A novel DMS-producing enzyme.</title>
        <authorList>
            <person name="Zhang Y."/>
        </authorList>
    </citation>
    <scope>NUCLEOTIDE SEQUENCE</scope>
    <source>
        <strain evidence="1">RT37</strain>
    </source>
</reference>
<dbReference type="RefSeq" id="WP_045991372.1">
    <property type="nucleotide sequence ID" value="NZ_CP098827.1"/>
</dbReference>
<dbReference type="EMBL" id="CP098827">
    <property type="protein sequence ID" value="XBO73099.1"/>
    <property type="molecule type" value="Genomic_DNA"/>
</dbReference>
<evidence type="ECO:0000313" key="1">
    <source>
        <dbReference type="EMBL" id="XBO73099.1"/>
    </source>
</evidence>
<organism evidence="1">
    <name type="scientific">Halomonas sp. RT37</name>
    <dbReference type="NCBI Taxonomy" id="2950872"/>
    <lineage>
        <taxon>Bacteria</taxon>
        <taxon>Pseudomonadati</taxon>
        <taxon>Pseudomonadota</taxon>
        <taxon>Gammaproteobacteria</taxon>
        <taxon>Oceanospirillales</taxon>
        <taxon>Halomonadaceae</taxon>
        <taxon>Halomonas</taxon>
    </lineage>
</organism>
<dbReference type="AlphaFoldDB" id="A0AAU7KNE2"/>
<protein>
    <submittedName>
        <fullName evidence="1">Uncharacterized protein</fullName>
    </submittedName>
</protein>